<dbReference type="InterPro" id="IPR014059">
    <property type="entry name" value="TraI/TrwC_relax"/>
</dbReference>
<dbReference type="Proteomes" id="UP000027647">
    <property type="component" value="Unassembled WGS sequence"/>
</dbReference>
<dbReference type="EMBL" id="JMIW01000003">
    <property type="protein sequence ID" value="KEO90495.1"/>
    <property type="molecule type" value="Genomic_DNA"/>
</dbReference>
<protein>
    <submittedName>
        <fullName evidence="3">ATPase AAA</fullName>
    </submittedName>
</protein>
<feature type="region of interest" description="Disordered" evidence="1">
    <location>
        <begin position="954"/>
        <end position="994"/>
    </location>
</feature>
<gene>
    <name evidence="3" type="ORF">EH31_10430</name>
</gene>
<accession>A0A074MCK0</accession>
<evidence type="ECO:0000259" key="2">
    <source>
        <dbReference type="Pfam" id="PF08751"/>
    </source>
</evidence>
<dbReference type="Pfam" id="PF13604">
    <property type="entry name" value="AAA_30"/>
    <property type="match status" value="1"/>
</dbReference>
<sequence length="1008" mass="110764">MLSVASVSSAGGAANYFAKDDYYVGDGPAELSEWGGKGAEALGLLGPVSKEDFEKVLDGKLPDGTIVNASEKRRAGIDLTFSMPKSASLMAQLGGDKRVLGAQHAAVKSVMSYLEKHFAEARDYSRNPKGEPIKTGKLLYALFQHDTSRKLDPQNHTHAVIAAMTQDKDGNWRALWNTEIWKNNSVLGSIYNAALRTNLERLGYQTEITGKHGQFEIKGVSREVIEAFSQRRQDILAEAEKQGKAKNDPEALRRITKMTRDPKLNADDKQLLRTEWKERAEALGFNAKELVAAAKARAPSAGERPLGSPANVQTLIKTIRETAKIYTRPADELTTNGLKRTLLTPTQLRTEMATASAVRIIGERETSWTQGELVKTALDVGLKGVTADGVEARMRSLIHEGKMLEGATTRLDKAIEKYTTPEHQMIERATLSNVAAGKGASPGMIDASEAPGRLKEVSGSRELNVEQIAAGTLTLSSDDRTVVIQGVAGAGKTTLISAVASVAHQEGRQVIGLSFANKMVSDLRNDTEIRNPGGAVVEGGIEARTVSSFINQHLRGALHGSGPRYEASREALEGKILVLDEASLVANKPMNDLLTIANKLGVEKLIMIGDRAQLQPIEAGKSFSLIQADNPAMARLDTSLRQRTEHMKEAAGLARAGNFKESFERLGERVVEAGKDHLEVTAKTWLDLSPEDRDRTAIYSSGRDARSLLNRMVQDGLRAEGKVTGEGLRLTTLLPAHATHEELRYPGTYREGQLLEVMRHKAPGDLLRGRYDVEGVDGQDRVLLRDENGKLQRLDPSSIDPADKRDALRLSEKHEETIFEGDKVRWTEKDDARKLMKSEEAKVLAIKDGVVTVENRNGDTVELKQDDRMLERMGLAYALNMHQAQGDTRDMAIGEMHSSARYLSNERLALVMMTRVRDDITIVTDDKKRLLAQIGRNPGDKTSALETLGEKQVELPKEGGPARDFHPKIPDHLRSSEDKLSPLPSVDRDSLRALPQIELPERNIERSR</sequence>
<feature type="compositionally biased region" description="Basic and acidic residues" evidence="1">
    <location>
        <begin position="954"/>
        <end position="991"/>
    </location>
</feature>
<dbReference type="OrthoDB" id="98563at2"/>
<evidence type="ECO:0000256" key="1">
    <source>
        <dbReference type="SAM" id="MobiDB-lite"/>
    </source>
</evidence>
<organism evidence="3 4">
    <name type="scientific">Erythrobacter longus</name>
    <dbReference type="NCBI Taxonomy" id="1044"/>
    <lineage>
        <taxon>Bacteria</taxon>
        <taxon>Pseudomonadati</taxon>
        <taxon>Pseudomonadota</taxon>
        <taxon>Alphaproteobacteria</taxon>
        <taxon>Sphingomonadales</taxon>
        <taxon>Erythrobacteraceae</taxon>
        <taxon>Erythrobacter/Porphyrobacter group</taxon>
        <taxon>Erythrobacter</taxon>
    </lineage>
</organism>
<dbReference type="InterPro" id="IPR014862">
    <property type="entry name" value="TrwC"/>
</dbReference>
<feature type="domain" description="TrwC relaxase" evidence="2">
    <location>
        <begin position="10"/>
        <end position="282"/>
    </location>
</feature>
<dbReference type="AlphaFoldDB" id="A0A074MCK0"/>
<comment type="caution">
    <text evidence="3">The sequence shown here is derived from an EMBL/GenBank/DDBJ whole genome shotgun (WGS) entry which is preliminary data.</text>
</comment>
<name>A0A074MCK0_ERYLO</name>
<keyword evidence="4" id="KW-1185">Reference proteome</keyword>
<dbReference type="NCBIfam" id="NF041492">
    <property type="entry name" value="MobF"/>
    <property type="match status" value="1"/>
</dbReference>
<dbReference type="NCBIfam" id="TIGR02686">
    <property type="entry name" value="relax_trwC"/>
    <property type="match status" value="1"/>
</dbReference>
<dbReference type="Pfam" id="PF08751">
    <property type="entry name" value="TrwC"/>
    <property type="match status" value="1"/>
</dbReference>
<dbReference type="RefSeq" id="WP_034959939.1">
    <property type="nucleotide sequence ID" value="NZ_JMIW01000003.1"/>
</dbReference>
<dbReference type="SUPFAM" id="SSF52540">
    <property type="entry name" value="P-loop containing nucleoside triphosphate hydrolases"/>
    <property type="match status" value="2"/>
</dbReference>
<dbReference type="SUPFAM" id="SSF55464">
    <property type="entry name" value="Origin of replication-binding domain, RBD-like"/>
    <property type="match status" value="1"/>
</dbReference>
<dbReference type="eggNOG" id="COG0507">
    <property type="taxonomic scope" value="Bacteria"/>
</dbReference>
<evidence type="ECO:0000313" key="3">
    <source>
        <dbReference type="EMBL" id="KEO90495.1"/>
    </source>
</evidence>
<proteinExistence type="predicted"/>
<dbReference type="Gene3D" id="3.40.50.300">
    <property type="entry name" value="P-loop containing nucleotide triphosphate hydrolases"/>
    <property type="match status" value="2"/>
</dbReference>
<dbReference type="Gene3D" id="2.30.30.940">
    <property type="match status" value="1"/>
</dbReference>
<dbReference type="STRING" id="1044.EH31_10430"/>
<reference evidence="3 4" key="1">
    <citation type="submission" date="2014-04" db="EMBL/GenBank/DDBJ databases">
        <title>A comprehensive comparison of genomes of Erythrobacter spp. strains.</title>
        <authorList>
            <person name="Zheng Q."/>
        </authorList>
    </citation>
    <scope>NUCLEOTIDE SEQUENCE [LARGE SCALE GENOMIC DNA]</scope>
    <source>
        <strain evidence="3 4">DSM 6997</strain>
    </source>
</reference>
<dbReference type="InterPro" id="IPR027417">
    <property type="entry name" value="P-loop_NTPase"/>
</dbReference>
<evidence type="ECO:0000313" key="4">
    <source>
        <dbReference type="Proteomes" id="UP000027647"/>
    </source>
</evidence>